<dbReference type="InterPro" id="IPR005123">
    <property type="entry name" value="Oxoglu/Fe-dep_dioxygenase_dom"/>
</dbReference>
<dbReference type="GO" id="GO:0016491">
    <property type="term" value="F:oxidoreductase activity"/>
    <property type="evidence" value="ECO:0007669"/>
    <property type="project" value="UniProtKB-KW"/>
</dbReference>
<gene>
    <name evidence="3" type="ORF">KC19_10G014500</name>
</gene>
<reference evidence="3" key="1">
    <citation type="submission" date="2020-06" db="EMBL/GenBank/DDBJ databases">
        <title>WGS assembly of Ceratodon purpureus strain R40.</title>
        <authorList>
            <person name="Carey S.B."/>
            <person name="Jenkins J."/>
            <person name="Shu S."/>
            <person name="Lovell J.T."/>
            <person name="Sreedasyam A."/>
            <person name="Maumus F."/>
            <person name="Tiley G.P."/>
            <person name="Fernandez-Pozo N."/>
            <person name="Barry K."/>
            <person name="Chen C."/>
            <person name="Wang M."/>
            <person name="Lipzen A."/>
            <person name="Daum C."/>
            <person name="Saski C.A."/>
            <person name="Payton A.C."/>
            <person name="Mcbreen J.C."/>
            <person name="Conrad R.E."/>
            <person name="Kollar L.M."/>
            <person name="Olsson S."/>
            <person name="Huttunen S."/>
            <person name="Landis J.B."/>
            <person name="Wickett N.J."/>
            <person name="Johnson M.G."/>
            <person name="Rensing S.A."/>
            <person name="Grimwood J."/>
            <person name="Schmutz J."/>
            <person name="Mcdaniel S.F."/>
        </authorList>
    </citation>
    <scope>NUCLEOTIDE SEQUENCE</scope>
    <source>
        <strain evidence="3">R40</strain>
    </source>
</reference>
<evidence type="ECO:0000313" key="3">
    <source>
        <dbReference type="EMBL" id="KAG0558255.1"/>
    </source>
</evidence>
<comment type="similarity">
    <text evidence="1">Belongs to the iron/ascorbate-dependent oxidoreductase family.</text>
</comment>
<dbReference type="Gene3D" id="2.60.120.330">
    <property type="entry name" value="B-lactam Antibiotic, Isopenicillin N Synthase, Chain"/>
    <property type="match status" value="1"/>
</dbReference>
<evidence type="ECO:0000259" key="2">
    <source>
        <dbReference type="PROSITE" id="PS51471"/>
    </source>
</evidence>
<dbReference type="PANTHER" id="PTHR47990">
    <property type="entry name" value="2-OXOGLUTARATE (2OG) AND FE(II)-DEPENDENT OXYGENASE SUPERFAMILY PROTEIN-RELATED"/>
    <property type="match status" value="1"/>
</dbReference>
<keyword evidence="1" id="KW-0479">Metal-binding</keyword>
<keyword evidence="1" id="KW-0560">Oxidoreductase</keyword>
<name>A0A8T0GI44_CERPU</name>
<dbReference type="GO" id="GO:0046872">
    <property type="term" value="F:metal ion binding"/>
    <property type="evidence" value="ECO:0007669"/>
    <property type="project" value="UniProtKB-KW"/>
</dbReference>
<dbReference type="Proteomes" id="UP000822688">
    <property type="component" value="Chromosome 10"/>
</dbReference>
<dbReference type="InterPro" id="IPR027443">
    <property type="entry name" value="IPNS-like_sf"/>
</dbReference>
<comment type="caution">
    <text evidence="3">The sequence shown here is derived from an EMBL/GenBank/DDBJ whole genome shotgun (WGS) entry which is preliminary data.</text>
</comment>
<feature type="domain" description="Fe2OG dioxygenase" evidence="2">
    <location>
        <begin position="102"/>
        <end position="203"/>
    </location>
</feature>
<dbReference type="SUPFAM" id="SSF51197">
    <property type="entry name" value="Clavaminate synthase-like"/>
    <property type="match status" value="1"/>
</dbReference>
<dbReference type="EMBL" id="CM026431">
    <property type="protein sequence ID" value="KAG0558255.1"/>
    <property type="molecule type" value="Genomic_DNA"/>
</dbReference>
<keyword evidence="1" id="KW-0408">Iron</keyword>
<keyword evidence="4" id="KW-1185">Reference proteome</keyword>
<dbReference type="PROSITE" id="PS51471">
    <property type="entry name" value="FE2OG_OXY"/>
    <property type="match status" value="1"/>
</dbReference>
<evidence type="ECO:0000256" key="1">
    <source>
        <dbReference type="RuleBase" id="RU003682"/>
    </source>
</evidence>
<organism evidence="3 4">
    <name type="scientific">Ceratodon purpureus</name>
    <name type="common">Fire moss</name>
    <name type="synonym">Dicranum purpureum</name>
    <dbReference type="NCBI Taxonomy" id="3225"/>
    <lineage>
        <taxon>Eukaryota</taxon>
        <taxon>Viridiplantae</taxon>
        <taxon>Streptophyta</taxon>
        <taxon>Embryophyta</taxon>
        <taxon>Bryophyta</taxon>
        <taxon>Bryophytina</taxon>
        <taxon>Bryopsida</taxon>
        <taxon>Dicranidae</taxon>
        <taxon>Pseudoditrichales</taxon>
        <taxon>Ditrichaceae</taxon>
        <taxon>Ceratodon</taxon>
    </lineage>
</organism>
<dbReference type="Pfam" id="PF03171">
    <property type="entry name" value="2OG-FeII_Oxy"/>
    <property type="match status" value="1"/>
</dbReference>
<proteinExistence type="inferred from homology"/>
<evidence type="ECO:0000313" key="4">
    <source>
        <dbReference type="Proteomes" id="UP000822688"/>
    </source>
</evidence>
<dbReference type="InterPro" id="IPR050231">
    <property type="entry name" value="Iron_ascorbate_oxido_reductase"/>
</dbReference>
<protein>
    <recommendedName>
        <fullName evidence="2">Fe2OG dioxygenase domain-containing protein</fullName>
    </recommendedName>
</protein>
<sequence length="258" mass="29276">MERKMRVRSSDVVNFFGYTAGSPIKWKSKWWLEGLQLKVTENGLDDLVAQAYPDEPDHAARFKKDLTAFFTPVHELSRFLVEELTEALGLTRDTFTRHEVTQMNSTGRMNHYPVCSDPDSVLGIPAHGDIQMTSILYQDGAGGLQVLKDDGQWVGIRPEESTLVVNIGDTFMALTNGILRSAVHRAVLNSKKDRYSTVYFYGIDNTTTLTVPPELVTEEHPLKYRPFTVQEHRKYLMENEIPLHGPRHLQIDPDDATS</sequence>
<accession>A0A8T0GI44</accession>
<dbReference type="AlphaFoldDB" id="A0A8T0GI44"/>
<dbReference type="InterPro" id="IPR044861">
    <property type="entry name" value="IPNS-like_FE2OG_OXY"/>
</dbReference>